<name>A0ABN7P722_TIMPD</name>
<accession>A0ABN7P722</accession>
<feature type="region of interest" description="Disordered" evidence="1">
    <location>
        <begin position="1"/>
        <end position="23"/>
    </location>
</feature>
<comment type="caution">
    <text evidence="2">The sequence shown here is derived from an EMBL/GenBank/DDBJ whole genome shotgun (WGS) entry which is preliminary data.</text>
</comment>
<dbReference type="Proteomes" id="UP001153148">
    <property type="component" value="Unassembled WGS sequence"/>
</dbReference>
<keyword evidence="3" id="KW-1185">Reference proteome</keyword>
<evidence type="ECO:0000313" key="3">
    <source>
        <dbReference type="Proteomes" id="UP001153148"/>
    </source>
</evidence>
<sequence>MTQVAHSPVRVNGSGMTQLAHSPVSENGSYMTQLAHSPVSENGSDITQLAHSPVIEATEVLRDHSHQVLHVSFAQCGSMFATCSKDGYIL</sequence>
<gene>
    <name evidence="2" type="ORF">TPAB3V08_LOCUS9810</name>
</gene>
<organism evidence="2 3">
    <name type="scientific">Timema podura</name>
    <name type="common">Walking stick</name>
    <dbReference type="NCBI Taxonomy" id="61482"/>
    <lineage>
        <taxon>Eukaryota</taxon>
        <taxon>Metazoa</taxon>
        <taxon>Ecdysozoa</taxon>
        <taxon>Arthropoda</taxon>
        <taxon>Hexapoda</taxon>
        <taxon>Insecta</taxon>
        <taxon>Pterygota</taxon>
        <taxon>Neoptera</taxon>
        <taxon>Polyneoptera</taxon>
        <taxon>Phasmatodea</taxon>
        <taxon>Timematodea</taxon>
        <taxon>Timematoidea</taxon>
        <taxon>Timematidae</taxon>
        <taxon>Timema</taxon>
    </lineage>
</organism>
<evidence type="ECO:0000256" key="1">
    <source>
        <dbReference type="SAM" id="MobiDB-lite"/>
    </source>
</evidence>
<protein>
    <submittedName>
        <fullName evidence="2">Uncharacterized protein</fullName>
    </submittedName>
</protein>
<evidence type="ECO:0000313" key="2">
    <source>
        <dbReference type="EMBL" id="CAG2062862.1"/>
    </source>
</evidence>
<dbReference type="InterPro" id="IPR042508">
    <property type="entry name" value="FBXW5"/>
</dbReference>
<dbReference type="PANTHER" id="PTHR20995">
    <property type="entry name" value="F-BOX/WD REPEAT-CONTAINING PROTEIN 5"/>
    <property type="match status" value="1"/>
</dbReference>
<feature type="compositionally biased region" description="Polar residues" evidence="1">
    <location>
        <begin position="14"/>
        <end position="23"/>
    </location>
</feature>
<reference evidence="2" key="1">
    <citation type="submission" date="2021-03" db="EMBL/GenBank/DDBJ databases">
        <authorList>
            <person name="Tran Van P."/>
        </authorList>
    </citation>
    <scope>NUCLEOTIDE SEQUENCE</scope>
</reference>
<feature type="non-terminal residue" evidence="2">
    <location>
        <position position="90"/>
    </location>
</feature>
<proteinExistence type="predicted"/>
<dbReference type="PANTHER" id="PTHR20995:SF17">
    <property type="entry name" value="F-BOX_WD REPEAT-CONTAINING PROTEIN 5"/>
    <property type="match status" value="1"/>
</dbReference>
<dbReference type="EMBL" id="CAJPIN010022780">
    <property type="protein sequence ID" value="CAG2062862.1"/>
    <property type="molecule type" value="Genomic_DNA"/>
</dbReference>